<name>A0ABM5NEB6_LIBAS</name>
<evidence type="ECO:0000313" key="2">
    <source>
        <dbReference type="EMBL" id="AGH16445.1"/>
    </source>
</evidence>
<dbReference type="Proteomes" id="UP000011820">
    <property type="component" value="Chromosome"/>
</dbReference>
<feature type="transmembrane region" description="Helical" evidence="1">
    <location>
        <begin position="15"/>
        <end position="34"/>
    </location>
</feature>
<sequence>MNLKGYDILKATVDYGGLILSFLSVIVSPVYSYFRHTVAETPKIMWKAFKKSSGRWQWYKKSFQYLLFFSGLSYLLFHSASFVLSLTSACLVVTAILAILLSIAIPTIEEGMTMNDIKYERKQVISRKAKEKDLEESLYQISEFAACLEHPNRYWHTDSASIGFRVPIYLLQFQILSMKH</sequence>
<keyword evidence="1" id="KW-0472">Membrane</keyword>
<evidence type="ECO:0000313" key="3">
    <source>
        <dbReference type="Proteomes" id="UP000011820"/>
    </source>
</evidence>
<dbReference type="EMBL" id="CP004005">
    <property type="protein sequence ID" value="AGH16445.1"/>
    <property type="molecule type" value="Genomic_DNA"/>
</dbReference>
<evidence type="ECO:0000256" key="1">
    <source>
        <dbReference type="SAM" id="Phobius"/>
    </source>
</evidence>
<feature type="transmembrane region" description="Helical" evidence="1">
    <location>
        <begin position="63"/>
        <end position="80"/>
    </location>
</feature>
<organism evidence="2 3">
    <name type="scientific">Candidatus Liberibacter asiaticus str. gxpsy</name>
    <dbReference type="NCBI Taxonomy" id="1174529"/>
    <lineage>
        <taxon>Bacteria</taxon>
        <taxon>Pseudomonadati</taxon>
        <taxon>Pseudomonadota</taxon>
        <taxon>Alphaproteobacteria</taxon>
        <taxon>Hyphomicrobiales</taxon>
        <taxon>Rhizobiaceae</taxon>
        <taxon>Liberibacter</taxon>
    </lineage>
</organism>
<feature type="transmembrane region" description="Helical" evidence="1">
    <location>
        <begin position="86"/>
        <end position="108"/>
    </location>
</feature>
<keyword evidence="1" id="KW-1133">Transmembrane helix</keyword>
<keyword evidence="1" id="KW-0812">Transmembrane</keyword>
<protein>
    <submittedName>
        <fullName evidence="2">Uncharacterized protein</fullName>
    </submittedName>
</protein>
<reference evidence="2 3" key="1">
    <citation type="journal article" date="2013" name="Genome Announc.">
        <title>Complete Genome Sequence of a Chinese Strain of 'Candidatus Liberibacter asiaticus'.</title>
        <authorList>
            <person name="Lin H."/>
            <person name="Han C.S."/>
            <person name="Liu B."/>
            <person name="Lou B."/>
            <person name="Bai X."/>
            <person name="Deng C."/>
            <person name="Civerolo E.L."/>
            <person name="Gupta G."/>
        </authorList>
    </citation>
    <scope>NUCLEOTIDE SEQUENCE [LARGE SCALE GENOMIC DNA]</scope>
    <source>
        <strain evidence="3">gxpsy</strain>
    </source>
</reference>
<gene>
    <name evidence="2" type="ORF">WSI_00350</name>
</gene>
<accession>A0ABM5NEB6</accession>
<keyword evidence="3" id="KW-1185">Reference proteome</keyword>
<dbReference type="GeneID" id="93076449"/>
<proteinExistence type="predicted"/>
<dbReference type="RefSeq" id="WP_012778424.1">
    <property type="nucleotide sequence ID" value="NC_020549.1"/>
</dbReference>